<dbReference type="InterPro" id="IPR003265">
    <property type="entry name" value="HhH-GPD_domain"/>
</dbReference>
<feature type="domain" description="HhH-GPD" evidence="5">
    <location>
        <begin position="36"/>
        <end position="193"/>
    </location>
</feature>
<dbReference type="Proteomes" id="UP000518316">
    <property type="component" value="Unassembled WGS sequence"/>
</dbReference>
<protein>
    <submittedName>
        <fullName evidence="6">Deoxyribonuclease I</fullName>
    </submittedName>
</protein>
<sequence length="214" mass="25022">MKLTVQELYWKMRQNMGPSGWWPADSKEEIIIGAILIQNTNWRNADRARLLFKKQTDFKPSLILTMTTEELQNAVRPAGFFHNKSKAIYNIFSWLNKYNFDYSAIKNIFGADLRHHLLQLHGVGEETADVLLTYVFEVPTFISDKYARTLFTLLGIQNLTDYRSLAKLYQLNNDFTVEMAKDFHGLIDEFGKVYFHPLTKFNESFLAHDELLLK</sequence>
<evidence type="ECO:0000313" key="7">
    <source>
        <dbReference type="Proteomes" id="UP000518316"/>
    </source>
</evidence>
<dbReference type="RefSeq" id="WP_182598237.1">
    <property type="nucleotide sequence ID" value="NZ_JACIVC010000055.1"/>
</dbReference>
<dbReference type="GO" id="GO:0051539">
    <property type="term" value="F:4 iron, 4 sulfur cluster binding"/>
    <property type="evidence" value="ECO:0007669"/>
    <property type="project" value="UniProtKB-KW"/>
</dbReference>
<keyword evidence="3" id="KW-0408">Iron</keyword>
<dbReference type="GO" id="GO:0046872">
    <property type="term" value="F:metal ion binding"/>
    <property type="evidence" value="ECO:0007669"/>
    <property type="project" value="UniProtKB-KW"/>
</dbReference>
<dbReference type="PANTHER" id="PTHR10359">
    <property type="entry name" value="A/G-SPECIFIC ADENINE GLYCOSYLASE/ENDONUCLEASE III"/>
    <property type="match status" value="1"/>
</dbReference>
<evidence type="ECO:0000313" key="6">
    <source>
        <dbReference type="EMBL" id="MBB1069670.1"/>
    </source>
</evidence>
<proteinExistence type="predicted"/>
<keyword evidence="4" id="KW-0411">Iron-sulfur</keyword>
<dbReference type="GO" id="GO:0003824">
    <property type="term" value="F:catalytic activity"/>
    <property type="evidence" value="ECO:0007669"/>
    <property type="project" value="InterPro"/>
</dbReference>
<dbReference type="PANTHER" id="PTHR10359:SF19">
    <property type="entry name" value="DNA REPAIR GLYCOSYLASE MJ1434-RELATED"/>
    <property type="match status" value="1"/>
</dbReference>
<dbReference type="Gene3D" id="1.10.340.30">
    <property type="entry name" value="Hypothetical protein, domain 2"/>
    <property type="match status" value="1"/>
</dbReference>
<organism evidence="6 7">
    <name type="scientific">Limosilactobacillus albertensis</name>
    <dbReference type="NCBI Taxonomy" id="2759752"/>
    <lineage>
        <taxon>Bacteria</taxon>
        <taxon>Bacillati</taxon>
        <taxon>Bacillota</taxon>
        <taxon>Bacilli</taxon>
        <taxon>Lactobacillales</taxon>
        <taxon>Lactobacillaceae</taxon>
        <taxon>Limosilactobacillus</taxon>
    </lineage>
</organism>
<keyword evidence="7" id="KW-1185">Reference proteome</keyword>
<dbReference type="SUPFAM" id="SSF48150">
    <property type="entry name" value="DNA-glycosylase"/>
    <property type="match status" value="1"/>
</dbReference>
<dbReference type="CDD" id="cd00056">
    <property type="entry name" value="ENDO3c"/>
    <property type="match status" value="1"/>
</dbReference>
<gene>
    <name evidence="6" type="ORF">H5S40_05840</name>
</gene>
<keyword evidence="2" id="KW-0479">Metal-binding</keyword>
<dbReference type="InterPro" id="IPR011257">
    <property type="entry name" value="DNA_glycosylase"/>
</dbReference>
<dbReference type="AlphaFoldDB" id="A0A7W3Y864"/>
<reference evidence="6 7" key="1">
    <citation type="submission" date="2020-07" db="EMBL/GenBank/DDBJ databases">
        <title>Description of Limosilactobacillus balticus sp. nov., Limosilactobacillus agrestis sp. nov., Limosilactobacillus albertensis sp. nov., Limosilactobacillus rudii sp. nov., Limosilactobacillus fastidiosus sp. nov., five novel Limosilactobacillus species isolated from the vertebrate gastrointestinal tract, and proposal of 6 subspecies of Limosilactobacillus reuteri adapted to the gastrointestinal tract of specific vertebrate hosts.</title>
        <authorList>
            <person name="Li F."/>
            <person name="Cheng C."/>
            <person name="Zheng J."/>
            <person name="Quevedo R.M."/>
            <person name="Li J."/>
            <person name="Roos S."/>
            <person name="Gaenzle M.G."/>
            <person name="Walter J."/>
        </authorList>
    </citation>
    <scope>NUCLEOTIDE SEQUENCE [LARGE SCALE GENOMIC DNA]</scope>
    <source>
        <strain evidence="6 7">RRLNB_1_1</strain>
    </source>
</reference>
<dbReference type="SMART" id="SM00478">
    <property type="entry name" value="ENDO3c"/>
    <property type="match status" value="1"/>
</dbReference>
<evidence type="ECO:0000259" key="5">
    <source>
        <dbReference type="SMART" id="SM00478"/>
    </source>
</evidence>
<comment type="caution">
    <text evidence="6">The sequence shown here is derived from an EMBL/GenBank/DDBJ whole genome shotgun (WGS) entry which is preliminary data.</text>
</comment>
<keyword evidence="1" id="KW-0004">4Fe-4S</keyword>
<evidence type="ECO:0000256" key="2">
    <source>
        <dbReference type="ARBA" id="ARBA00022723"/>
    </source>
</evidence>
<evidence type="ECO:0000256" key="3">
    <source>
        <dbReference type="ARBA" id="ARBA00023004"/>
    </source>
</evidence>
<dbReference type="PIRSF" id="PIRSF001435">
    <property type="entry name" value="Nth"/>
    <property type="match status" value="1"/>
</dbReference>
<dbReference type="GO" id="GO:0006284">
    <property type="term" value="P:base-excision repair"/>
    <property type="evidence" value="ECO:0007669"/>
    <property type="project" value="InterPro"/>
</dbReference>
<evidence type="ECO:0000256" key="1">
    <source>
        <dbReference type="ARBA" id="ARBA00022485"/>
    </source>
</evidence>
<accession>A0A7W3Y864</accession>
<dbReference type="EMBL" id="JACIVC010000055">
    <property type="protein sequence ID" value="MBB1069670.1"/>
    <property type="molecule type" value="Genomic_DNA"/>
</dbReference>
<evidence type="ECO:0000256" key="4">
    <source>
        <dbReference type="ARBA" id="ARBA00023014"/>
    </source>
</evidence>
<name>A0A7W3Y864_9LACO</name>